<keyword evidence="2" id="KW-0472">Membrane</keyword>
<keyword evidence="4" id="KW-1185">Reference proteome</keyword>
<dbReference type="HOGENOM" id="CLU_1883027_0_0_11"/>
<dbReference type="STRING" id="1449976.KALB_4984"/>
<sequence>MSLQDLGVWFGILGGGGGLLGGLYAAIDSIRKRRKMSIDQAGMVANSAISLVNQLEQRAKTLETQLGMANQRADDLSEKLRAANQRADDLQEKHDNMSEQLSGAQAEVRVLRGQVKFLMVELDKRGGAPEGGPLG</sequence>
<dbReference type="RefSeq" id="WP_148309608.1">
    <property type="nucleotide sequence ID" value="NZ_CP007155.1"/>
</dbReference>
<keyword evidence="2" id="KW-1133">Transmembrane helix</keyword>
<accession>W5WCR5</accession>
<reference evidence="3 4" key="1">
    <citation type="journal article" date="2014" name="BMC Genomics">
        <title>Complete genome sequence of producer of the glycopeptide antibiotic Aculeximycin Kutzneria albida DSM 43870T, a representative of minor genus of Pseudonocardiaceae.</title>
        <authorList>
            <person name="Rebets Y."/>
            <person name="Tokovenko B."/>
            <person name="Lushchyk I."/>
            <person name="Ruckert C."/>
            <person name="Zaburannyi N."/>
            <person name="Bechthold A."/>
            <person name="Kalinowski J."/>
            <person name="Luzhetskyy A."/>
        </authorList>
    </citation>
    <scope>NUCLEOTIDE SEQUENCE [LARGE SCALE GENOMIC DNA]</scope>
    <source>
        <strain evidence="3">DSM 43870</strain>
    </source>
</reference>
<dbReference type="SUPFAM" id="SSF57997">
    <property type="entry name" value="Tropomyosin"/>
    <property type="match status" value="1"/>
</dbReference>
<evidence type="ECO:0000256" key="2">
    <source>
        <dbReference type="SAM" id="Phobius"/>
    </source>
</evidence>
<organism evidence="3 4">
    <name type="scientific">Kutzneria albida DSM 43870</name>
    <dbReference type="NCBI Taxonomy" id="1449976"/>
    <lineage>
        <taxon>Bacteria</taxon>
        <taxon>Bacillati</taxon>
        <taxon>Actinomycetota</taxon>
        <taxon>Actinomycetes</taxon>
        <taxon>Pseudonocardiales</taxon>
        <taxon>Pseudonocardiaceae</taxon>
        <taxon>Kutzneria</taxon>
    </lineage>
</organism>
<dbReference type="KEGG" id="kal:KALB_4984"/>
<feature type="coiled-coil region" evidence="1">
    <location>
        <begin position="45"/>
        <end position="107"/>
    </location>
</feature>
<evidence type="ECO:0000256" key="1">
    <source>
        <dbReference type="SAM" id="Coils"/>
    </source>
</evidence>
<evidence type="ECO:0000313" key="4">
    <source>
        <dbReference type="Proteomes" id="UP000019225"/>
    </source>
</evidence>
<keyword evidence="1" id="KW-0175">Coiled coil</keyword>
<name>W5WCR5_9PSEU</name>
<dbReference type="AlphaFoldDB" id="W5WCR5"/>
<evidence type="ECO:0000313" key="3">
    <source>
        <dbReference type="EMBL" id="AHH98346.1"/>
    </source>
</evidence>
<proteinExistence type="predicted"/>
<keyword evidence="2" id="KW-0812">Transmembrane</keyword>
<gene>
    <name evidence="3" type="ORF">KALB_4984</name>
</gene>
<dbReference type="EMBL" id="CP007155">
    <property type="protein sequence ID" value="AHH98346.1"/>
    <property type="molecule type" value="Genomic_DNA"/>
</dbReference>
<dbReference type="Gene3D" id="1.20.5.340">
    <property type="match status" value="1"/>
</dbReference>
<dbReference type="Proteomes" id="UP000019225">
    <property type="component" value="Chromosome"/>
</dbReference>
<protein>
    <submittedName>
        <fullName evidence="3">Uncharacterized protein</fullName>
    </submittedName>
</protein>
<feature type="transmembrane region" description="Helical" evidence="2">
    <location>
        <begin position="6"/>
        <end position="27"/>
    </location>
</feature>